<evidence type="ECO:0000313" key="39">
    <source>
        <dbReference type="Ensembl" id="ENSLLEP00000012145.1"/>
    </source>
</evidence>
<keyword evidence="15" id="KW-0631">Potassium channel</keyword>
<evidence type="ECO:0000256" key="10">
    <source>
        <dbReference type="ARBA" id="ARBA00022475"/>
    </source>
</evidence>
<dbReference type="GO" id="GO:0097060">
    <property type="term" value="C:synaptic membrane"/>
    <property type="evidence" value="ECO:0007669"/>
    <property type="project" value="UniProtKB-SubCell"/>
</dbReference>
<dbReference type="Proteomes" id="UP000694569">
    <property type="component" value="Unplaced"/>
</dbReference>
<evidence type="ECO:0000256" key="5">
    <source>
        <dbReference type="ARBA" id="ARBA00004541"/>
    </source>
</evidence>
<feature type="transmembrane region" description="Helical" evidence="37">
    <location>
        <begin position="118"/>
        <end position="141"/>
    </location>
</feature>
<evidence type="ECO:0000256" key="35">
    <source>
        <dbReference type="ARBA" id="ARBA00046361"/>
    </source>
</evidence>
<evidence type="ECO:0000256" key="22">
    <source>
        <dbReference type="ARBA" id="ARBA00023157"/>
    </source>
</evidence>
<dbReference type="GeneTree" id="ENSGT00940000155293"/>
<evidence type="ECO:0000256" key="20">
    <source>
        <dbReference type="ARBA" id="ARBA00023065"/>
    </source>
</evidence>
<feature type="transmembrane region" description="Helical" evidence="37">
    <location>
        <begin position="341"/>
        <end position="361"/>
    </location>
</feature>
<keyword evidence="16" id="KW-0832">Ubl conjugation</keyword>
<evidence type="ECO:0000259" key="38">
    <source>
        <dbReference type="Pfam" id="PF07885"/>
    </source>
</evidence>
<evidence type="ECO:0000256" key="21">
    <source>
        <dbReference type="ARBA" id="ARBA00023136"/>
    </source>
</evidence>
<keyword evidence="24" id="KW-0966">Cell projection</keyword>
<comment type="similarity">
    <text evidence="7 36">Belongs to the two pore domain potassium channel (TC 1.A.1.8) family.</text>
</comment>
<evidence type="ECO:0000256" key="4">
    <source>
        <dbReference type="ARBA" id="ARBA00004487"/>
    </source>
</evidence>
<dbReference type="Pfam" id="PF07885">
    <property type="entry name" value="Ion_trans_2"/>
    <property type="match status" value="2"/>
</dbReference>
<evidence type="ECO:0000256" key="7">
    <source>
        <dbReference type="ARBA" id="ARBA00006666"/>
    </source>
</evidence>
<comment type="catalytic activity">
    <reaction evidence="27">
        <text>chloride(in) = chloride(out)</text>
        <dbReference type="Rhea" id="RHEA:29823"/>
        <dbReference type="ChEBI" id="CHEBI:17996"/>
    </reaction>
</comment>
<protein>
    <recommendedName>
        <fullName evidence="8">Potassium channel subfamily K member 1</fullName>
    </recommendedName>
</protein>
<keyword evidence="19" id="KW-0770">Synapse</keyword>
<evidence type="ECO:0000256" key="27">
    <source>
        <dbReference type="ARBA" id="ARBA00024167"/>
    </source>
</evidence>
<dbReference type="GO" id="GO:0022841">
    <property type="term" value="F:potassium ion leak channel activity"/>
    <property type="evidence" value="ECO:0007669"/>
    <property type="project" value="TreeGrafter"/>
</dbReference>
<keyword evidence="22" id="KW-1015">Disulfide bond</keyword>
<keyword evidence="13 36" id="KW-0812">Transmembrane</keyword>
<comment type="catalytic activity">
    <reaction evidence="34">
        <text>Cs(+)(in) = Cs(+)(out)</text>
        <dbReference type="Rhea" id="RHEA:78555"/>
        <dbReference type="ChEBI" id="CHEBI:49547"/>
    </reaction>
</comment>
<evidence type="ECO:0000256" key="29">
    <source>
        <dbReference type="ARBA" id="ARBA00034430"/>
    </source>
</evidence>
<keyword evidence="25 36" id="KW-0407">Ion channel</keyword>
<keyword evidence="11" id="KW-1017">Isopeptide bond</keyword>
<proteinExistence type="inferred from homology"/>
<dbReference type="SUPFAM" id="SSF81324">
    <property type="entry name" value="Voltage-gated potassium channels"/>
    <property type="match status" value="2"/>
</dbReference>
<keyword evidence="18 37" id="KW-1133">Transmembrane helix</keyword>
<dbReference type="PRINTS" id="PR01586">
    <property type="entry name" value="TWIKCHANNEL"/>
</dbReference>
<reference evidence="39" key="2">
    <citation type="submission" date="2025-09" db="UniProtKB">
        <authorList>
            <consortium name="Ensembl"/>
        </authorList>
    </citation>
    <scope>IDENTIFICATION</scope>
</reference>
<name>A0A8C5MH32_9ANUR</name>
<keyword evidence="21 37" id="KW-0472">Membrane</keyword>
<evidence type="ECO:0000256" key="24">
    <source>
        <dbReference type="ARBA" id="ARBA00023273"/>
    </source>
</evidence>
<comment type="catalytic activity">
    <reaction evidence="1">
        <text>NH4(+)(in) = NH4(+)(out)</text>
        <dbReference type="Rhea" id="RHEA:28747"/>
        <dbReference type="ChEBI" id="CHEBI:28938"/>
    </reaction>
</comment>
<comment type="subunit">
    <text evidence="35">Homodimer; disulfide-linked. Heterodimer with KCNK2; disulfide-linked. In astrocytes, forms mostly heterodimeric potassium channels with KCNK2, with only a minor proportion of functional channels containing homodimeric KCNK1. Interacts with KCNK3 and KCNK9, forming functional heterodimeric channels. Interacts with GNG4. Identified in a complex with PSD and ARF6; interacts only with PSD that is bound to ARF6. Interacts with UBE2I.</text>
</comment>
<dbReference type="InterPro" id="IPR005408">
    <property type="entry name" value="2pore_dom_K_chnl_TWIK"/>
</dbReference>
<feature type="domain" description="Potassium channel" evidence="38">
    <location>
        <begin position="289"/>
        <end position="366"/>
    </location>
</feature>
<dbReference type="InterPro" id="IPR003280">
    <property type="entry name" value="2pore_dom_K_chnl"/>
</dbReference>
<keyword evidence="23" id="KW-0325">Glycoprotein</keyword>
<evidence type="ECO:0000256" key="14">
    <source>
        <dbReference type="ARBA" id="ARBA00022753"/>
    </source>
</evidence>
<dbReference type="PANTHER" id="PTHR11003">
    <property type="entry name" value="POTASSIUM CHANNEL, SUBFAMILY K"/>
    <property type="match status" value="1"/>
</dbReference>
<evidence type="ECO:0000256" key="8">
    <source>
        <dbReference type="ARBA" id="ARBA00016212"/>
    </source>
</evidence>
<comment type="catalytic activity">
    <reaction evidence="32">
        <text>Li(+)(in) = Li(+)(out)</text>
        <dbReference type="Rhea" id="RHEA:78551"/>
        <dbReference type="ChEBI" id="CHEBI:49713"/>
    </reaction>
</comment>
<keyword evidence="9 36" id="KW-0813">Transport</keyword>
<evidence type="ECO:0000256" key="3">
    <source>
        <dbReference type="ARBA" id="ARBA00004221"/>
    </source>
</evidence>
<keyword evidence="10" id="KW-1003">Cell membrane</keyword>
<gene>
    <name evidence="39" type="primary">KCNK1</name>
</gene>
<dbReference type="OrthoDB" id="297496at2759"/>
<dbReference type="GO" id="GO:0043005">
    <property type="term" value="C:neuron projection"/>
    <property type="evidence" value="ECO:0007669"/>
    <property type="project" value="UniProtKB-SubCell"/>
</dbReference>
<reference evidence="39" key="1">
    <citation type="submission" date="2025-08" db="UniProtKB">
        <authorList>
            <consortium name="Ensembl"/>
        </authorList>
    </citation>
    <scope>IDENTIFICATION</scope>
</reference>
<dbReference type="PRINTS" id="PR01096">
    <property type="entry name" value="TWIK1CHANNEL"/>
</dbReference>
<feature type="transmembrane region" description="Helical" evidence="37">
    <location>
        <begin position="232"/>
        <end position="254"/>
    </location>
</feature>
<evidence type="ECO:0000256" key="19">
    <source>
        <dbReference type="ARBA" id="ARBA00023018"/>
    </source>
</evidence>
<evidence type="ECO:0000256" key="15">
    <source>
        <dbReference type="ARBA" id="ARBA00022826"/>
    </source>
</evidence>
<evidence type="ECO:0000256" key="23">
    <source>
        <dbReference type="ARBA" id="ARBA00023180"/>
    </source>
</evidence>
<evidence type="ECO:0000256" key="36">
    <source>
        <dbReference type="RuleBase" id="RU003857"/>
    </source>
</evidence>
<evidence type="ECO:0000256" key="31">
    <source>
        <dbReference type="ARBA" id="ARBA00036683"/>
    </source>
</evidence>
<dbReference type="Ensembl" id="ENSLLET00000012626.1">
    <property type="protein sequence ID" value="ENSLLEP00000012145.1"/>
    <property type="gene ID" value="ENSLLEG00000007725.1"/>
</dbReference>
<evidence type="ECO:0000256" key="37">
    <source>
        <dbReference type="SAM" id="Phobius"/>
    </source>
</evidence>
<evidence type="ECO:0000256" key="6">
    <source>
        <dbReference type="ARBA" id="ARBA00004651"/>
    </source>
</evidence>
<dbReference type="AlphaFoldDB" id="A0A8C5MH32"/>
<feature type="transmembrane region" description="Helical" evidence="37">
    <location>
        <begin position="275"/>
        <end position="300"/>
    </location>
</feature>
<evidence type="ECO:0000256" key="17">
    <source>
        <dbReference type="ARBA" id="ARBA00022958"/>
    </source>
</evidence>
<evidence type="ECO:0000256" key="18">
    <source>
        <dbReference type="ARBA" id="ARBA00022989"/>
    </source>
</evidence>
<dbReference type="InterPro" id="IPR013099">
    <property type="entry name" value="K_chnl_dom"/>
</dbReference>
<sequence length="436" mass="49522">MLSSSLLQLFPQRNRIGVTFIVPFIQTWFTDSLAKPRLKPYLAGRGEADVTTRSCHIRCHRGSVTWRQGRARLPSDFAPWQPYTGASQGSCHTRAEVMLQSLSCRTCIRITDKSRPTWCFGILISVYLLFLVLGAVVFMAVEQPNEQTLRRDLLELKRQFLQQYPCLPEDRLEALLSKVLIASDYGVSVLNNVTGHWNWDYTSSLFFVTTVLSTTGYGHTVPLSDGGKIFCILYSLIGIPLTLIFLTAIVQRILIHVTHQPVTYIHIRWGYSKAAVAICHALCLGFLTFLCFFIIPAVIFSSIEEDWNFLESFYFCIISLSTIGLGDYVPGEGYNQKLRYLYKFGTTCYLLLGLVAMLIVLETFCELPQLTSFRKMFYMKRKKYEDRVNLAEEDQLAFSSISGHVVPLKEQDINETFVALQPFASNAENGSANHEQ</sequence>
<comment type="catalytic activity">
    <reaction evidence="33">
        <text>Rb(+)(in) = Rb(+)(out)</text>
        <dbReference type="Rhea" id="RHEA:78547"/>
        <dbReference type="ChEBI" id="CHEBI:49847"/>
    </reaction>
</comment>
<evidence type="ECO:0000256" key="1">
    <source>
        <dbReference type="ARBA" id="ARBA00000309"/>
    </source>
</evidence>
<comment type="catalytic activity">
    <reaction evidence="30">
        <text>Na(+)(in) = Na(+)(out)</text>
        <dbReference type="Rhea" id="RHEA:34963"/>
        <dbReference type="ChEBI" id="CHEBI:29101"/>
    </reaction>
</comment>
<evidence type="ECO:0000256" key="16">
    <source>
        <dbReference type="ARBA" id="ARBA00022843"/>
    </source>
</evidence>
<feature type="transmembrane region" description="Helical" evidence="37">
    <location>
        <begin position="312"/>
        <end position="329"/>
    </location>
</feature>
<evidence type="ECO:0000256" key="28">
    <source>
        <dbReference type="ARBA" id="ARBA00034109"/>
    </source>
</evidence>
<keyword evidence="14" id="KW-0967">Endosome</keyword>
<evidence type="ECO:0000313" key="40">
    <source>
        <dbReference type="Proteomes" id="UP000694569"/>
    </source>
</evidence>
<keyword evidence="26" id="KW-0968">Cytoplasmic vesicle</keyword>
<comment type="catalytic activity">
    <reaction evidence="29">
        <text>K(+)(in) = K(+)(out)</text>
        <dbReference type="Rhea" id="RHEA:29463"/>
        <dbReference type="ChEBI" id="CHEBI:29103"/>
    </reaction>
</comment>
<dbReference type="GO" id="GO:0015271">
    <property type="term" value="F:outward rectifier potassium channel activity"/>
    <property type="evidence" value="ECO:0007669"/>
    <property type="project" value="TreeGrafter"/>
</dbReference>
<evidence type="ECO:0000256" key="2">
    <source>
        <dbReference type="ARBA" id="ARBA00004172"/>
    </source>
</evidence>
<dbReference type="GO" id="GO:0016324">
    <property type="term" value="C:apical plasma membrane"/>
    <property type="evidence" value="ECO:0007669"/>
    <property type="project" value="UniProtKB-SubCell"/>
</dbReference>
<evidence type="ECO:0000256" key="33">
    <source>
        <dbReference type="ARBA" id="ARBA00044657"/>
    </source>
</evidence>
<keyword evidence="12" id="KW-0633">Potassium transport</keyword>
<keyword evidence="17" id="KW-0630">Potassium</keyword>
<accession>A0A8C5MH32</accession>
<comment type="catalytic activity">
    <reaction evidence="31">
        <text>L-glutamate(out) = L-glutamate(in)</text>
        <dbReference type="Rhea" id="RHEA:66336"/>
        <dbReference type="ChEBI" id="CHEBI:29985"/>
    </reaction>
</comment>
<dbReference type="Gene3D" id="1.10.287.70">
    <property type="match status" value="1"/>
</dbReference>
<evidence type="ECO:0000256" key="32">
    <source>
        <dbReference type="ARBA" id="ARBA00044635"/>
    </source>
</evidence>
<comment type="subcellular location">
    <subcellularLocation>
        <location evidence="3">Apical cell membrane</location>
    </subcellularLocation>
    <subcellularLocation>
        <location evidence="6">Cell membrane</location>
        <topology evidence="6">Multi-pass membrane protein</topology>
    </subcellularLocation>
    <subcellularLocation>
        <location evidence="4">Cell projection</location>
        <location evidence="4">Neuron projection</location>
    </subcellularLocation>
    <subcellularLocation>
        <location evidence="5">Cytoplasmic vesicle</location>
    </subcellularLocation>
    <subcellularLocation>
        <location evidence="2">Recycling endosome</location>
    </subcellularLocation>
    <subcellularLocation>
        <location evidence="28">Synaptic cell membrane</location>
    </subcellularLocation>
</comment>
<feature type="domain" description="Potassium channel" evidence="38">
    <location>
        <begin position="193"/>
        <end position="253"/>
    </location>
</feature>
<dbReference type="PANTHER" id="PTHR11003:SF59">
    <property type="entry name" value="POTASSIUM CHANNEL SUBFAMILY K MEMBER 1"/>
    <property type="match status" value="1"/>
</dbReference>
<evidence type="ECO:0000256" key="12">
    <source>
        <dbReference type="ARBA" id="ARBA00022538"/>
    </source>
</evidence>
<dbReference type="GO" id="GO:0055037">
    <property type="term" value="C:recycling endosome"/>
    <property type="evidence" value="ECO:0007669"/>
    <property type="project" value="UniProtKB-SubCell"/>
</dbReference>
<keyword evidence="40" id="KW-1185">Reference proteome</keyword>
<organism evidence="39 40">
    <name type="scientific">Leptobrachium leishanense</name>
    <name type="common">Leishan spiny toad</name>
    <dbReference type="NCBI Taxonomy" id="445787"/>
    <lineage>
        <taxon>Eukaryota</taxon>
        <taxon>Metazoa</taxon>
        <taxon>Chordata</taxon>
        <taxon>Craniata</taxon>
        <taxon>Vertebrata</taxon>
        <taxon>Euteleostomi</taxon>
        <taxon>Amphibia</taxon>
        <taxon>Batrachia</taxon>
        <taxon>Anura</taxon>
        <taxon>Pelobatoidea</taxon>
        <taxon>Megophryidae</taxon>
        <taxon>Leptobrachium</taxon>
    </lineage>
</organism>
<keyword evidence="20 36" id="KW-0406">Ion transport</keyword>
<evidence type="ECO:0000256" key="13">
    <source>
        <dbReference type="ARBA" id="ARBA00022692"/>
    </source>
</evidence>
<dbReference type="GO" id="GO:0030322">
    <property type="term" value="P:stabilization of membrane potential"/>
    <property type="evidence" value="ECO:0007669"/>
    <property type="project" value="TreeGrafter"/>
</dbReference>
<evidence type="ECO:0000256" key="26">
    <source>
        <dbReference type="ARBA" id="ARBA00023329"/>
    </source>
</evidence>
<evidence type="ECO:0000256" key="34">
    <source>
        <dbReference type="ARBA" id="ARBA00044691"/>
    </source>
</evidence>
<evidence type="ECO:0000256" key="30">
    <source>
        <dbReference type="ARBA" id="ARBA00036239"/>
    </source>
</evidence>
<evidence type="ECO:0000256" key="25">
    <source>
        <dbReference type="ARBA" id="ARBA00023303"/>
    </source>
</evidence>
<evidence type="ECO:0000256" key="11">
    <source>
        <dbReference type="ARBA" id="ARBA00022499"/>
    </source>
</evidence>
<dbReference type="InterPro" id="IPR001779">
    <property type="entry name" value="2pore_dom_K_chnl_TWIK1"/>
</dbReference>
<dbReference type="PRINTS" id="PR01333">
    <property type="entry name" value="2POREKCHANEL"/>
</dbReference>
<dbReference type="FunFam" id="1.10.287.70:FF:000076">
    <property type="entry name" value="Potassium channel subfamily K member"/>
    <property type="match status" value="1"/>
</dbReference>
<evidence type="ECO:0000256" key="9">
    <source>
        <dbReference type="ARBA" id="ARBA00022448"/>
    </source>
</evidence>